<keyword evidence="1" id="KW-0472">Membrane</keyword>
<organism evidence="2 3">
    <name type="scientific">Cerasicoccus arenae</name>
    <dbReference type="NCBI Taxonomy" id="424488"/>
    <lineage>
        <taxon>Bacteria</taxon>
        <taxon>Pseudomonadati</taxon>
        <taxon>Verrucomicrobiota</taxon>
        <taxon>Opitutia</taxon>
        <taxon>Puniceicoccales</taxon>
        <taxon>Cerasicoccaceae</taxon>
        <taxon>Cerasicoccus</taxon>
    </lineage>
</organism>
<accession>A0A8J3DHV9</accession>
<name>A0A8J3DHV9_9BACT</name>
<feature type="transmembrane region" description="Helical" evidence="1">
    <location>
        <begin position="99"/>
        <end position="115"/>
    </location>
</feature>
<dbReference type="Proteomes" id="UP000642829">
    <property type="component" value="Unassembled WGS sequence"/>
</dbReference>
<proteinExistence type="predicted"/>
<reference evidence="2" key="1">
    <citation type="journal article" date="2014" name="Int. J. Syst. Evol. Microbiol.">
        <title>Complete genome sequence of Corynebacterium casei LMG S-19264T (=DSM 44701T), isolated from a smear-ripened cheese.</title>
        <authorList>
            <consortium name="US DOE Joint Genome Institute (JGI-PGF)"/>
            <person name="Walter F."/>
            <person name="Albersmeier A."/>
            <person name="Kalinowski J."/>
            <person name="Ruckert C."/>
        </authorList>
    </citation>
    <scope>NUCLEOTIDE SEQUENCE</scope>
    <source>
        <strain evidence="2">KCTC 12870</strain>
    </source>
</reference>
<reference evidence="2" key="2">
    <citation type="submission" date="2020-09" db="EMBL/GenBank/DDBJ databases">
        <authorList>
            <person name="Sun Q."/>
            <person name="Kim S."/>
        </authorList>
    </citation>
    <scope>NUCLEOTIDE SEQUENCE</scope>
    <source>
        <strain evidence="2">KCTC 12870</strain>
    </source>
</reference>
<evidence type="ECO:0000313" key="2">
    <source>
        <dbReference type="EMBL" id="GHB94777.1"/>
    </source>
</evidence>
<dbReference type="EMBL" id="BMXG01000004">
    <property type="protein sequence ID" value="GHB94777.1"/>
    <property type="molecule type" value="Genomic_DNA"/>
</dbReference>
<keyword evidence="1" id="KW-0812">Transmembrane</keyword>
<protein>
    <submittedName>
        <fullName evidence="2">Uncharacterized protein</fullName>
    </submittedName>
</protein>
<evidence type="ECO:0000256" key="1">
    <source>
        <dbReference type="SAM" id="Phobius"/>
    </source>
</evidence>
<keyword evidence="1" id="KW-1133">Transmembrane helix</keyword>
<keyword evidence="3" id="KW-1185">Reference proteome</keyword>
<evidence type="ECO:0000313" key="3">
    <source>
        <dbReference type="Proteomes" id="UP000642829"/>
    </source>
</evidence>
<dbReference type="AlphaFoldDB" id="A0A8J3DHV9"/>
<comment type="caution">
    <text evidence="2">The sequence shown here is derived from an EMBL/GenBank/DDBJ whole genome shotgun (WGS) entry which is preliminary data.</text>
</comment>
<sequence>MVIVPFLVNLTGWNMFVYLQVGDRDLIAASSRGSAHFAVSEHIEDSLLFGMVEELEWHKILFEAGPIEIFAEKPGEPLQMLTFRVISQSEFSDYSGIEFPWLLFLLFPIGLFAFGRERKLVRRGVAGNAGDD</sequence>
<gene>
    <name evidence="2" type="ORF">GCM10007047_07890</name>
</gene>